<comment type="subcellular location">
    <subcellularLocation>
        <location evidence="1">Endomembrane system</location>
    </subcellularLocation>
</comment>
<sequence length="388" mass="41630">MTGPLRIGFIPLVDAAALIVAVDKGFTAAEGLDVELVREVSWSNVRDKLNIGLFDAAHLLAPVAIASSLGLGHVKVPIAAPFNLGINGNAITVSPTLHAALMEEIDGDRFDPLVTAKALARVVAKRRKLGADPLTFGMTFPFSTHNYQLRFWMAAAGVDPDEDVRLVVLPPPYMVDSLANGHVDAFCVGAPWNSIAVDLGIGHILHFVSDILVHAAEKVLAVRQTWTDKNPDVVASLVRAAVKAAEFIEHPENRIEAARILAQPERIGVDAEVIQRTLTGRLKISPDGTFRESGRYLLVGREGAGRPDPVQAAWLYAQMVRWGQTALAPDGVKTAMAVFRPDLYDAALGSRAAPSEAPAAFGAFAGPVFDPDNIRGHLEAFEVGRWKA</sequence>
<proteinExistence type="predicted"/>
<organism evidence="6 7">
    <name type="scientific">Bradyrhizobium diazoefficiens</name>
    <dbReference type="NCBI Taxonomy" id="1355477"/>
    <lineage>
        <taxon>Bacteria</taxon>
        <taxon>Pseudomonadati</taxon>
        <taxon>Pseudomonadota</taxon>
        <taxon>Alphaproteobacteria</taxon>
        <taxon>Hyphomicrobiales</taxon>
        <taxon>Nitrobacteraceae</taxon>
        <taxon>Bradyrhizobium</taxon>
    </lineage>
</organism>
<protein>
    <submittedName>
        <fullName evidence="6">Putative nitrate transport protein</fullName>
    </submittedName>
</protein>
<dbReference type="CDD" id="cd13553">
    <property type="entry name" value="PBP2_NrtA_CpmA_like"/>
    <property type="match status" value="1"/>
</dbReference>
<evidence type="ECO:0000256" key="4">
    <source>
        <dbReference type="ARBA" id="ARBA00022519"/>
    </source>
</evidence>
<gene>
    <name evidence="6" type="ORF">NK6_9076</name>
</gene>
<dbReference type="InterPro" id="IPR044527">
    <property type="entry name" value="NrtA/CpmA_ABC-bd_dom"/>
</dbReference>
<dbReference type="Proteomes" id="UP000063308">
    <property type="component" value="Chromosome"/>
</dbReference>
<evidence type="ECO:0000313" key="7">
    <source>
        <dbReference type="Proteomes" id="UP000063308"/>
    </source>
</evidence>
<dbReference type="Gene3D" id="3.40.190.10">
    <property type="entry name" value="Periplasmic binding protein-like II"/>
    <property type="match status" value="2"/>
</dbReference>
<evidence type="ECO:0000256" key="3">
    <source>
        <dbReference type="ARBA" id="ARBA00022475"/>
    </source>
</evidence>
<keyword evidence="2" id="KW-0813">Transport</keyword>
<evidence type="ECO:0000313" key="6">
    <source>
        <dbReference type="EMBL" id="BAR62219.1"/>
    </source>
</evidence>
<dbReference type="Pfam" id="PF13379">
    <property type="entry name" value="NMT1_2"/>
    <property type="match status" value="1"/>
</dbReference>
<dbReference type="PANTHER" id="PTHR30024">
    <property type="entry name" value="ALIPHATIC SULFONATES-BINDING PROTEIN-RELATED"/>
    <property type="match status" value="1"/>
</dbReference>
<reference evidence="6 7" key="1">
    <citation type="submission" date="2014-11" db="EMBL/GenBank/DDBJ databases">
        <title>Symbiosis island explosion on the genome of extra-slow-growing strains of soybean bradyrhizobia with massive insertion sequences.</title>
        <authorList>
            <person name="Iida T."/>
            <person name="Minamisawa K."/>
        </authorList>
    </citation>
    <scope>NUCLEOTIDE SEQUENCE [LARGE SCALE GENOMIC DNA]</scope>
    <source>
        <strain evidence="6 7">NK6</strain>
    </source>
</reference>
<evidence type="ECO:0000256" key="5">
    <source>
        <dbReference type="ARBA" id="ARBA00023136"/>
    </source>
</evidence>
<evidence type="ECO:0000256" key="2">
    <source>
        <dbReference type="ARBA" id="ARBA00022448"/>
    </source>
</evidence>
<keyword evidence="5" id="KW-0472">Membrane</keyword>
<evidence type="ECO:0000256" key="1">
    <source>
        <dbReference type="ARBA" id="ARBA00004308"/>
    </source>
</evidence>
<dbReference type="RefSeq" id="WP_060912208.1">
    <property type="nucleotide sequence ID" value="NZ_JAFCKD010000042.1"/>
</dbReference>
<keyword evidence="4" id="KW-0997">Cell inner membrane</keyword>
<dbReference type="GO" id="GO:0012505">
    <property type="term" value="C:endomembrane system"/>
    <property type="evidence" value="ECO:0007669"/>
    <property type="project" value="UniProtKB-SubCell"/>
</dbReference>
<dbReference type="SUPFAM" id="SSF53850">
    <property type="entry name" value="Periplasmic binding protein-like II"/>
    <property type="match status" value="1"/>
</dbReference>
<name>A0A0E4BX70_9BRAD</name>
<accession>A0A0E4BX70</accession>
<dbReference type="AlphaFoldDB" id="A0A0E4BX70"/>
<dbReference type="PANTHER" id="PTHR30024:SF43">
    <property type="entry name" value="BLL4572 PROTEIN"/>
    <property type="match status" value="1"/>
</dbReference>
<dbReference type="EMBL" id="AP014685">
    <property type="protein sequence ID" value="BAR62219.1"/>
    <property type="molecule type" value="Genomic_DNA"/>
</dbReference>
<keyword evidence="3" id="KW-1003">Cell membrane</keyword>